<evidence type="ECO:0000256" key="3">
    <source>
        <dbReference type="ARBA" id="ARBA00023015"/>
    </source>
</evidence>
<dbReference type="RefSeq" id="WP_153021976.1">
    <property type="nucleotide sequence ID" value="NZ_BAABIH010000001.1"/>
</dbReference>
<name>A0A5P9Q7H8_9MICO</name>
<evidence type="ECO:0000256" key="4">
    <source>
        <dbReference type="ARBA" id="ARBA00023163"/>
    </source>
</evidence>
<dbReference type="EMBL" id="CP045529">
    <property type="protein sequence ID" value="QFU97384.1"/>
    <property type="molecule type" value="Genomic_DNA"/>
</dbReference>
<proteinExistence type="predicted"/>
<dbReference type="InterPro" id="IPR014036">
    <property type="entry name" value="DeoR-like_C"/>
</dbReference>
<sequence>MYAPERHQSILETARAQGRVEVAALAAALDVTPETVRRDLSVLERQGLLRRVHGGAIPVERLGVEPGVAVREGLLAAEKARIAKLALEEVPEDGAILIDAGTTTVRLAEMLPTDRPLSVVTHSLPVATVLAGRPNVTLHLVGGTVRGRTLAAVGPWAQRELAEIQVDVAFLGTNGLTPERGLTTPDLAEAAVKRALVACARKVVVLADHTKLGRDDFAHVVGLEAVHVVVTDSGADPDLARAVVEAGPVVVLA</sequence>
<protein>
    <recommendedName>
        <fullName evidence="1">Lactose phosphotransferase system repressor</fullName>
    </recommendedName>
</protein>
<dbReference type="InterPro" id="IPR037171">
    <property type="entry name" value="NagB/RpiA_transferase-like"/>
</dbReference>
<evidence type="ECO:0000313" key="8">
    <source>
        <dbReference type="Proteomes" id="UP000326702"/>
    </source>
</evidence>
<evidence type="ECO:0000256" key="2">
    <source>
        <dbReference type="ARBA" id="ARBA00022491"/>
    </source>
</evidence>
<evidence type="ECO:0000256" key="1">
    <source>
        <dbReference type="ARBA" id="ARBA00021390"/>
    </source>
</evidence>
<evidence type="ECO:0000256" key="5">
    <source>
        <dbReference type="ARBA" id="ARBA00024937"/>
    </source>
</evidence>
<dbReference type="InterPro" id="IPR001034">
    <property type="entry name" value="DeoR_HTH"/>
</dbReference>
<feature type="domain" description="HTH deoR-type" evidence="6">
    <location>
        <begin position="3"/>
        <end position="58"/>
    </location>
</feature>
<dbReference type="SMART" id="SM00420">
    <property type="entry name" value="HTH_DEOR"/>
    <property type="match status" value="1"/>
</dbReference>
<dbReference type="OrthoDB" id="7688673at2"/>
<dbReference type="KEGG" id="lxl:KDY119_00882"/>
<organism evidence="7 8">
    <name type="scientific">Luteimicrobium xylanilyticum</name>
    <dbReference type="NCBI Taxonomy" id="1133546"/>
    <lineage>
        <taxon>Bacteria</taxon>
        <taxon>Bacillati</taxon>
        <taxon>Actinomycetota</taxon>
        <taxon>Actinomycetes</taxon>
        <taxon>Micrococcales</taxon>
        <taxon>Luteimicrobium</taxon>
    </lineage>
</organism>
<dbReference type="Gene3D" id="3.40.50.1360">
    <property type="match status" value="1"/>
</dbReference>
<dbReference type="InterPro" id="IPR036390">
    <property type="entry name" value="WH_DNA-bd_sf"/>
</dbReference>
<keyword evidence="2" id="KW-0678">Repressor</keyword>
<dbReference type="PANTHER" id="PTHR30363:SF4">
    <property type="entry name" value="GLYCEROL-3-PHOSPHATE REGULON REPRESSOR"/>
    <property type="match status" value="1"/>
</dbReference>
<dbReference type="Pfam" id="PF08220">
    <property type="entry name" value="HTH_DeoR"/>
    <property type="match status" value="1"/>
</dbReference>
<dbReference type="Proteomes" id="UP000326702">
    <property type="component" value="Chromosome"/>
</dbReference>
<keyword evidence="4" id="KW-0804">Transcription</keyword>
<dbReference type="PROSITE" id="PS51000">
    <property type="entry name" value="HTH_DEOR_2"/>
    <property type="match status" value="1"/>
</dbReference>
<dbReference type="PANTHER" id="PTHR30363">
    <property type="entry name" value="HTH-TYPE TRANSCRIPTIONAL REGULATOR SRLR-RELATED"/>
    <property type="match status" value="1"/>
</dbReference>
<accession>A0A5P9Q7H8</accession>
<dbReference type="GO" id="GO:0003700">
    <property type="term" value="F:DNA-binding transcription factor activity"/>
    <property type="evidence" value="ECO:0007669"/>
    <property type="project" value="InterPro"/>
</dbReference>
<dbReference type="InterPro" id="IPR036388">
    <property type="entry name" value="WH-like_DNA-bd_sf"/>
</dbReference>
<dbReference type="PRINTS" id="PR00037">
    <property type="entry name" value="HTHLACR"/>
</dbReference>
<evidence type="ECO:0000313" key="7">
    <source>
        <dbReference type="EMBL" id="QFU97384.1"/>
    </source>
</evidence>
<dbReference type="SUPFAM" id="SSF100950">
    <property type="entry name" value="NagB/RpiA/CoA transferase-like"/>
    <property type="match status" value="1"/>
</dbReference>
<reference evidence="7 8" key="1">
    <citation type="submission" date="2019-10" db="EMBL/GenBank/DDBJ databases">
        <title>Genome sequence of Luteimicrobium xylanilyticum HY-24.</title>
        <authorList>
            <person name="Kim D.Y."/>
            <person name="Park H.-Y."/>
        </authorList>
    </citation>
    <scope>NUCLEOTIDE SEQUENCE [LARGE SCALE GENOMIC DNA]</scope>
    <source>
        <strain evidence="7 8">HY-24</strain>
    </source>
</reference>
<comment type="function">
    <text evidence="5">Repressor of the lactose catabolism operon. Galactose-6-phosphate is the inducer.</text>
</comment>
<dbReference type="SUPFAM" id="SSF46785">
    <property type="entry name" value="Winged helix' DNA-binding domain"/>
    <property type="match status" value="1"/>
</dbReference>
<dbReference type="Pfam" id="PF00455">
    <property type="entry name" value="DeoRC"/>
    <property type="match status" value="1"/>
</dbReference>
<keyword evidence="3" id="KW-0805">Transcription regulation</keyword>
<dbReference type="InterPro" id="IPR050313">
    <property type="entry name" value="Carb_Metab_HTH_regulators"/>
</dbReference>
<keyword evidence="8" id="KW-1185">Reference proteome</keyword>
<dbReference type="SMART" id="SM01134">
    <property type="entry name" value="DeoRC"/>
    <property type="match status" value="1"/>
</dbReference>
<dbReference type="Gene3D" id="1.10.10.10">
    <property type="entry name" value="Winged helix-like DNA-binding domain superfamily/Winged helix DNA-binding domain"/>
    <property type="match status" value="1"/>
</dbReference>
<evidence type="ECO:0000259" key="6">
    <source>
        <dbReference type="PROSITE" id="PS51000"/>
    </source>
</evidence>
<gene>
    <name evidence="7" type="ORF">KDY119_00882</name>
</gene>
<dbReference type="AlphaFoldDB" id="A0A5P9Q7H8"/>